<evidence type="ECO:0000256" key="2">
    <source>
        <dbReference type="ARBA" id="ARBA00023015"/>
    </source>
</evidence>
<feature type="compositionally biased region" description="Basic residues" evidence="5">
    <location>
        <begin position="43"/>
        <end position="63"/>
    </location>
</feature>
<evidence type="ECO:0000256" key="1">
    <source>
        <dbReference type="ARBA" id="ARBA00004123"/>
    </source>
</evidence>
<dbReference type="InterPro" id="IPR044660">
    <property type="entry name" value="IBH1-like"/>
</dbReference>
<evidence type="ECO:0000313" key="7">
    <source>
        <dbReference type="Proteomes" id="UP000315295"/>
    </source>
</evidence>
<proteinExistence type="predicted"/>
<comment type="subcellular location">
    <subcellularLocation>
        <location evidence="1">Nucleus</location>
    </subcellularLocation>
</comment>
<dbReference type="GO" id="GO:0005634">
    <property type="term" value="C:nucleus"/>
    <property type="evidence" value="ECO:0007669"/>
    <property type="project" value="UniProtKB-SubCell"/>
</dbReference>
<dbReference type="SUPFAM" id="SSF47459">
    <property type="entry name" value="HLH, helix-loop-helix DNA-binding domain"/>
    <property type="match status" value="1"/>
</dbReference>
<dbReference type="GO" id="GO:0000976">
    <property type="term" value="F:transcription cis-regulatory region binding"/>
    <property type="evidence" value="ECO:0007669"/>
    <property type="project" value="UniProtKB-ARBA"/>
</dbReference>
<dbReference type="CDD" id="cd11444">
    <property type="entry name" value="bHLH_AtIBH1_like"/>
    <property type="match status" value="1"/>
</dbReference>
<organism evidence="6 7">
    <name type="scientific">Malus baccata</name>
    <name type="common">Siberian crab apple</name>
    <name type="synonym">Pyrus baccata</name>
    <dbReference type="NCBI Taxonomy" id="106549"/>
    <lineage>
        <taxon>Eukaryota</taxon>
        <taxon>Viridiplantae</taxon>
        <taxon>Streptophyta</taxon>
        <taxon>Embryophyta</taxon>
        <taxon>Tracheophyta</taxon>
        <taxon>Spermatophyta</taxon>
        <taxon>Magnoliopsida</taxon>
        <taxon>eudicotyledons</taxon>
        <taxon>Gunneridae</taxon>
        <taxon>Pentapetalae</taxon>
        <taxon>rosids</taxon>
        <taxon>fabids</taxon>
        <taxon>Rosales</taxon>
        <taxon>Rosaceae</taxon>
        <taxon>Amygdaloideae</taxon>
        <taxon>Maleae</taxon>
        <taxon>Malus</taxon>
    </lineage>
</organism>
<name>A0A540NKA2_MALBA</name>
<evidence type="ECO:0000256" key="3">
    <source>
        <dbReference type="ARBA" id="ARBA00023163"/>
    </source>
</evidence>
<dbReference type="AlphaFoldDB" id="A0A540NKA2"/>
<dbReference type="Proteomes" id="UP000315295">
    <property type="component" value="Unassembled WGS sequence"/>
</dbReference>
<keyword evidence="4" id="KW-0539">Nucleus</keyword>
<reference evidence="6 7" key="1">
    <citation type="journal article" date="2019" name="G3 (Bethesda)">
        <title>Sequencing of a Wild Apple (Malus baccata) Genome Unravels the Differences Between Cultivated and Wild Apple Species Regarding Disease Resistance and Cold Tolerance.</title>
        <authorList>
            <person name="Chen X."/>
        </authorList>
    </citation>
    <scope>NUCLEOTIDE SEQUENCE [LARGE SCALE GENOMIC DNA]</scope>
    <source>
        <strain evidence="7">cv. Shandingzi</strain>
        <tissue evidence="6">Leaves</tissue>
    </source>
</reference>
<protein>
    <recommendedName>
        <fullName evidence="8">BHLH domain-containing protein</fullName>
    </recommendedName>
</protein>
<accession>A0A540NKA2</accession>
<evidence type="ECO:0000313" key="6">
    <source>
        <dbReference type="EMBL" id="TQE11474.1"/>
    </source>
</evidence>
<dbReference type="InterPro" id="IPR036638">
    <property type="entry name" value="HLH_DNA-bd_sf"/>
</dbReference>
<gene>
    <name evidence="6" type="ORF">C1H46_002849</name>
</gene>
<dbReference type="InterPro" id="IPR044549">
    <property type="entry name" value="bHLH_AtIBH1-like"/>
</dbReference>
<comment type="caution">
    <text evidence="6">The sequence shown here is derived from an EMBL/GenBank/DDBJ whole genome shotgun (WGS) entry which is preliminary data.</text>
</comment>
<dbReference type="GO" id="GO:0006355">
    <property type="term" value="P:regulation of DNA-templated transcription"/>
    <property type="evidence" value="ECO:0007669"/>
    <property type="project" value="InterPro"/>
</dbReference>
<sequence>MGSQQPVLVSLGLKGTVLENEGKSYTNGALWNITRESGGVVVRNKRSPRRRILKKKKKKKKKTETRLQSAGRRSNNIGIKRRVKTLKRLIPNSDDSMGLDGLFRDTADYILSLQTRVRLMQMMVQAFAAGSDLQ</sequence>
<feature type="region of interest" description="Disordered" evidence="5">
    <location>
        <begin position="43"/>
        <end position="77"/>
    </location>
</feature>
<dbReference type="GO" id="GO:0046983">
    <property type="term" value="F:protein dimerization activity"/>
    <property type="evidence" value="ECO:0007669"/>
    <property type="project" value="InterPro"/>
</dbReference>
<dbReference type="PANTHER" id="PTHR33124:SF39">
    <property type="entry name" value="TRANSCRIPTION FACTOR UPBEAT1"/>
    <property type="match status" value="1"/>
</dbReference>
<evidence type="ECO:0000256" key="4">
    <source>
        <dbReference type="ARBA" id="ARBA00023242"/>
    </source>
</evidence>
<evidence type="ECO:0008006" key="8">
    <source>
        <dbReference type="Google" id="ProtNLM"/>
    </source>
</evidence>
<keyword evidence="7" id="KW-1185">Reference proteome</keyword>
<keyword evidence="3" id="KW-0804">Transcription</keyword>
<dbReference type="STRING" id="106549.A0A540NKA2"/>
<dbReference type="EMBL" id="VIEB01000029">
    <property type="protein sequence ID" value="TQE11474.1"/>
    <property type="molecule type" value="Genomic_DNA"/>
</dbReference>
<keyword evidence="2" id="KW-0805">Transcription regulation</keyword>
<evidence type="ECO:0000256" key="5">
    <source>
        <dbReference type="SAM" id="MobiDB-lite"/>
    </source>
</evidence>
<dbReference type="PANTHER" id="PTHR33124">
    <property type="entry name" value="TRANSCRIPTION FACTOR IBH1-LIKE 1"/>
    <property type="match status" value="1"/>
</dbReference>
<feature type="compositionally biased region" description="Polar residues" evidence="5">
    <location>
        <begin position="66"/>
        <end position="77"/>
    </location>
</feature>